<gene>
    <name evidence="2" type="ORF">ENT08_07730</name>
</gene>
<evidence type="ECO:0000259" key="1">
    <source>
        <dbReference type="Pfam" id="PF04389"/>
    </source>
</evidence>
<dbReference type="GO" id="GO:0006508">
    <property type="term" value="P:proteolysis"/>
    <property type="evidence" value="ECO:0007669"/>
    <property type="project" value="InterPro"/>
</dbReference>
<feature type="domain" description="Peptidase M28" evidence="1">
    <location>
        <begin position="140"/>
        <end position="349"/>
    </location>
</feature>
<name>A0A7V4LD13_9BACT</name>
<comment type="caution">
    <text evidence="2">The sequence shown here is derived from an EMBL/GenBank/DDBJ whole genome shotgun (WGS) entry which is preliminary data.</text>
</comment>
<dbReference type="AlphaFoldDB" id="A0A7V4LD13"/>
<protein>
    <submittedName>
        <fullName evidence="2">M28 family peptidase</fullName>
    </submittedName>
</protein>
<dbReference type="InterPro" id="IPR007484">
    <property type="entry name" value="Peptidase_M28"/>
</dbReference>
<organism evidence="2">
    <name type="scientific">Desulfobacca acetoxidans</name>
    <dbReference type="NCBI Taxonomy" id="60893"/>
    <lineage>
        <taxon>Bacteria</taxon>
        <taxon>Pseudomonadati</taxon>
        <taxon>Thermodesulfobacteriota</taxon>
        <taxon>Desulfobaccia</taxon>
        <taxon>Desulfobaccales</taxon>
        <taxon>Desulfobaccaceae</taxon>
        <taxon>Desulfobacca</taxon>
    </lineage>
</organism>
<dbReference type="GO" id="GO:0008235">
    <property type="term" value="F:metalloexopeptidase activity"/>
    <property type="evidence" value="ECO:0007669"/>
    <property type="project" value="InterPro"/>
</dbReference>
<accession>A0A7V4LD13</accession>
<evidence type="ECO:0000313" key="2">
    <source>
        <dbReference type="EMBL" id="HGS05610.1"/>
    </source>
</evidence>
<sequence>MKGVGGVCGGGPTGEDTCATGTLLPRSSPQNTRSCAMAMKPALIAALGAGLCFWWWGAAVGGTPQLPPPGEAMYREEIRAGLLKHLQYLSVEVGERSIYRPQKLKAAEDYVAREFSALGYPVRRQGFICQRVEVANVIAGNPDPKGYYLLGAHFDTVSGSPGADDNASGVAVLLEVARLSRGLAPPKPWAFVGFTTEEPPVFFTPYMGSRVYARQARKNRENILGMLCLESVGYFREDPDSQQIPLPLKFLGYSTTGNYLGLVGNGRSRPLLGELERALKEGCRLPVATLAVPLGGGLIPETRLSDHANFWDEGFQAVMLTDTAFLRNPNYHTPRDTMDTLDLEAMTELVLGLTHFVSQAGK</sequence>
<dbReference type="Gene3D" id="3.40.630.10">
    <property type="entry name" value="Zn peptidases"/>
    <property type="match status" value="1"/>
</dbReference>
<dbReference type="InterPro" id="IPR045175">
    <property type="entry name" value="M28_fam"/>
</dbReference>
<dbReference type="EMBL" id="DSXI01000456">
    <property type="protein sequence ID" value="HGS05610.1"/>
    <property type="molecule type" value="Genomic_DNA"/>
</dbReference>
<proteinExistence type="predicted"/>
<reference evidence="2" key="1">
    <citation type="journal article" date="2020" name="mSystems">
        <title>Genome- and Community-Level Interaction Insights into Carbon Utilization and Element Cycling Functions of Hydrothermarchaeota in Hydrothermal Sediment.</title>
        <authorList>
            <person name="Zhou Z."/>
            <person name="Liu Y."/>
            <person name="Xu W."/>
            <person name="Pan J."/>
            <person name="Luo Z.H."/>
            <person name="Li M."/>
        </authorList>
    </citation>
    <scope>NUCLEOTIDE SEQUENCE [LARGE SCALE GENOMIC DNA]</scope>
    <source>
        <strain evidence="2">SpSt-548</strain>
    </source>
</reference>
<dbReference type="PANTHER" id="PTHR12147:SF26">
    <property type="entry name" value="PEPTIDASE M28 DOMAIN-CONTAINING PROTEIN"/>
    <property type="match status" value="1"/>
</dbReference>
<dbReference type="PANTHER" id="PTHR12147">
    <property type="entry name" value="METALLOPEPTIDASE M28 FAMILY MEMBER"/>
    <property type="match status" value="1"/>
</dbReference>
<dbReference type="Pfam" id="PF04389">
    <property type="entry name" value="Peptidase_M28"/>
    <property type="match status" value="1"/>
</dbReference>
<dbReference type="SUPFAM" id="SSF53187">
    <property type="entry name" value="Zn-dependent exopeptidases"/>
    <property type="match status" value="1"/>
</dbReference>